<gene>
    <name evidence="1" type="ORF">HNR60_000522</name>
</gene>
<evidence type="ECO:0000313" key="2">
    <source>
        <dbReference type="Proteomes" id="UP000542353"/>
    </source>
</evidence>
<sequence>MSTAATADEGNAAFCAELVRSHDFDRYAATLFLDPAHRRAALALYAFNVEIVRVRGQVSQPLPGEIRLQWWTDMLAGVGHGGVEGNPVAAELQRAISRYALPVAPLSRLIEAHIFDLYNDPMPDRAALELYLAETSSALLAQAARLLGPISDAVDHLAHHAGLAIGAARLLGTFPRDAARRQLFVPAEFLAQSGADPEDAFAGKVTPELRAALDQLVGEARTHLDQALTLLSEAPREIRPALLPLALAKRDLAQMARPEWDPLQPQPRTRLATLWTLWRASRSRVFRG</sequence>
<dbReference type="RefSeq" id="WP_184253988.1">
    <property type="nucleotide sequence ID" value="NZ_JACHIH010000002.1"/>
</dbReference>
<dbReference type="InterPro" id="IPR002060">
    <property type="entry name" value="Squ/phyt_synthse"/>
</dbReference>
<comment type="caution">
    <text evidence="1">The sequence shown here is derived from an EMBL/GenBank/DDBJ whole genome shotgun (WGS) entry which is preliminary data.</text>
</comment>
<dbReference type="GO" id="GO:0016765">
    <property type="term" value="F:transferase activity, transferring alkyl or aryl (other than methyl) groups"/>
    <property type="evidence" value="ECO:0007669"/>
    <property type="project" value="UniProtKB-ARBA"/>
</dbReference>
<keyword evidence="2" id="KW-1185">Reference proteome</keyword>
<accession>A0A7W7Z0P5</accession>
<evidence type="ECO:0000313" key="1">
    <source>
        <dbReference type="EMBL" id="MBB5045787.1"/>
    </source>
</evidence>
<keyword evidence="1" id="KW-0808">Transferase</keyword>
<dbReference type="SUPFAM" id="SSF48576">
    <property type="entry name" value="Terpenoid synthases"/>
    <property type="match status" value="1"/>
</dbReference>
<dbReference type="Pfam" id="PF00494">
    <property type="entry name" value="SQS_PSY"/>
    <property type="match status" value="1"/>
</dbReference>
<dbReference type="Proteomes" id="UP000542353">
    <property type="component" value="Unassembled WGS sequence"/>
</dbReference>
<protein>
    <submittedName>
        <fullName evidence="1">Phytoene synthase</fullName>
        <ecNumber evidence="1">2.5.1.32</ecNumber>
    </submittedName>
</protein>
<reference evidence="1 2" key="1">
    <citation type="submission" date="2020-08" db="EMBL/GenBank/DDBJ databases">
        <title>Genomic Encyclopedia of Type Strains, Phase IV (KMG-IV): sequencing the most valuable type-strain genomes for metagenomic binning, comparative biology and taxonomic classification.</title>
        <authorList>
            <person name="Goeker M."/>
        </authorList>
    </citation>
    <scope>NUCLEOTIDE SEQUENCE [LARGE SCALE GENOMIC DNA]</scope>
    <source>
        <strain evidence="1 2">DSM 12706</strain>
    </source>
</reference>
<proteinExistence type="predicted"/>
<dbReference type="PANTHER" id="PTHR31480">
    <property type="entry name" value="BIFUNCTIONAL LYCOPENE CYCLASE/PHYTOENE SYNTHASE"/>
    <property type="match status" value="1"/>
</dbReference>
<dbReference type="InterPro" id="IPR008949">
    <property type="entry name" value="Isoprenoid_synthase_dom_sf"/>
</dbReference>
<name>A0A7W7Z0P5_9BRAD</name>
<dbReference type="Gene3D" id="1.10.600.10">
    <property type="entry name" value="Farnesyl Diphosphate Synthase"/>
    <property type="match status" value="1"/>
</dbReference>
<dbReference type="EMBL" id="JACHIH010000002">
    <property type="protein sequence ID" value="MBB5045787.1"/>
    <property type="molecule type" value="Genomic_DNA"/>
</dbReference>
<dbReference type="EC" id="2.5.1.32" evidence="1"/>
<organism evidence="1 2">
    <name type="scientific">Rhodopseudomonas rhenobacensis</name>
    <dbReference type="NCBI Taxonomy" id="87461"/>
    <lineage>
        <taxon>Bacteria</taxon>
        <taxon>Pseudomonadati</taxon>
        <taxon>Pseudomonadota</taxon>
        <taxon>Alphaproteobacteria</taxon>
        <taxon>Hyphomicrobiales</taxon>
        <taxon>Nitrobacteraceae</taxon>
        <taxon>Rhodopseudomonas</taxon>
    </lineage>
</organism>
<dbReference type="AlphaFoldDB" id="A0A7W7Z0P5"/>